<dbReference type="SUPFAM" id="SSF88874">
    <property type="entry name" value="Receptor-binding domain of short tail fibre protein gp12"/>
    <property type="match status" value="1"/>
</dbReference>
<comment type="caution">
    <text evidence="4">The sequence shown here is derived from an EMBL/GenBank/DDBJ whole genome shotgun (WGS) entry which is preliminary data.</text>
</comment>
<keyword evidence="2" id="KW-0732">Signal</keyword>
<feature type="signal peptide" evidence="2">
    <location>
        <begin position="1"/>
        <end position="22"/>
    </location>
</feature>
<feature type="region of interest" description="Disordered" evidence="1">
    <location>
        <begin position="113"/>
        <end position="136"/>
    </location>
</feature>
<feature type="chain" id="PRO_5022900113" evidence="2">
    <location>
        <begin position="23"/>
        <end position="188"/>
    </location>
</feature>
<evidence type="ECO:0000256" key="2">
    <source>
        <dbReference type="SAM" id="SignalP"/>
    </source>
</evidence>
<reference evidence="4 5" key="1">
    <citation type="submission" date="2019-08" db="EMBL/GenBank/DDBJ databases">
        <title>Seonamhaeicola sediminis sp. nov., isolated from marine sediment.</title>
        <authorList>
            <person name="Cao W.R."/>
        </authorList>
    </citation>
    <scope>NUCLEOTIDE SEQUENCE [LARGE SCALE GENOMIC DNA]</scope>
    <source>
        <strain evidence="4 5">B011</strain>
    </source>
</reference>
<dbReference type="InterPro" id="IPR011083">
    <property type="entry name" value="Phage_tail_collar_dom"/>
</dbReference>
<feature type="domain" description="Phage tail collar" evidence="3">
    <location>
        <begin position="28"/>
        <end position="83"/>
    </location>
</feature>
<keyword evidence="5" id="KW-1185">Reference proteome</keyword>
<dbReference type="Pfam" id="PF07484">
    <property type="entry name" value="Collar"/>
    <property type="match status" value="1"/>
</dbReference>
<evidence type="ECO:0000256" key="1">
    <source>
        <dbReference type="SAM" id="MobiDB-lite"/>
    </source>
</evidence>
<dbReference type="OrthoDB" id="9810174at2"/>
<evidence type="ECO:0000313" key="4">
    <source>
        <dbReference type="EMBL" id="TYA78564.1"/>
    </source>
</evidence>
<evidence type="ECO:0000313" key="5">
    <source>
        <dbReference type="Proteomes" id="UP000323930"/>
    </source>
</evidence>
<dbReference type="Proteomes" id="UP000323930">
    <property type="component" value="Unassembled WGS sequence"/>
</dbReference>
<accession>A0A5D0I4G9</accession>
<organism evidence="4 5">
    <name type="scientific">Seonamhaeicola marinus</name>
    <dbReference type="NCBI Taxonomy" id="1912246"/>
    <lineage>
        <taxon>Bacteria</taxon>
        <taxon>Pseudomonadati</taxon>
        <taxon>Bacteroidota</taxon>
        <taxon>Flavobacteriia</taxon>
        <taxon>Flavobacteriales</taxon>
        <taxon>Flavobacteriaceae</taxon>
    </lineage>
</organism>
<evidence type="ECO:0000259" key="3">
    <source>
        <dbReference type="Pfam" id="PF07484"/>
    </source>
</evidence>
<dbReference type="InterPro" id="IPR037053">
    <property type="entry name" value="Phage_tail_collar_dom_sf"/>
</dbReference>
<proteinExistence type="predicted"/>
<gene>
    <name evidence="4" type="ORF">FUA24_09425</name>
</gene>
<name>A0A5D0I4G9_9FLAO</name>
<feature type="compositionally biased region" description="Low complexity" evidence="1">
    <location>
        <begin position="116"/>
        <end position="136"/>
    </location>
</feature>
<dbReference type="Gene3D" id="3.90.1340.10">
    <property type="entry name" value="Phage tail collar domain"/>
    <property type="match status" value="1"/>
</dbReference>
<dbReference type="EMBL" id="VSDQ01000577">
    <property type="protein sequence ID" value="TYA78564.1"/>
    <property type="molecule type" value="Genomic_DNA"/>
</dbReference>
<protein>
    <submittedName>
        <fullName evidence="4">Phage tail protein</fullName>
    </submittedName>
</protein>
<sequence length="188" mass="19815">MKFKLYKAVFVLLLFGSISGFSQEAFIGEVRLFAGNFAPRGWAFCDGQLLSISSNTALFSILGTMYGGDGRTTFALPDLRGRVAVGVGQGPGLSRRMQGQKFGSETNTLTSLNLPSHNHSVNVKGNSSSKNVPSSSIIPIQGSSSGSYSKAGAVKSNNTGANQAVNNVQPSLGIRYIICLQGIFPSRS</sequence>
<dbReference type="RefSeq" id="WP_148541687.1">
    <property type="nucleotide sequence ID" value="NZ_VSDQ01000577.1"/>
</dbReference>
<dbReference type="AlphaFoldDB" id="A0A5D0I4G9"/>